<sequence length="126" mass="14377">MTTLNHISMEYRSVNHRSDTHRGSGIQQLLSRAKTCHLMTDESRRCAVSDNLRSSSWYLAYVVAWGYFATHLGISQLGHPNRLIRVICVVLIIFSTIRPSFGSKYDRVRCLIKTFVGVLLVILHDV</sequence>
<keyword evidence="1" id="KW-0812">Transmembrane</keyword>
<dbReference type="InParanoid" id="A0A1B7N8L8"/>
<evidence type="ECO:0000256" key="1">
    <source>
        <dbReference type="SAM" id="Phobius"/>
    </source>
</evidence>
<gene>
    <name evidence="2" type="ORF">K503DRAFT_528112</name>
</gene>
<keyword evidence="1" id="KW-0472">Membrane</keyword>
<organism evidence="2 3">
    <name type="scientific">Rhizopogon vinicolor AM-OR11-026</name>
    <dbReference type="NCBI Taxonomy" id="1314800"/>
    <lineage>
        <taxon>Eukaryota</taxon>
        <taxon>Fungi</taxon>
        <taxon>Dikarya</taxon>
        <taxon>Basidiomycota</taxon>
        <taxon>Agaricomycotina</taxon>
        <taxon>Agaricomycetes</taxon>
        <taxon>Agaricomycetidae</taxon>
        <taxon>Boletales</taxon>
        <taxon>Suillineae</taxon>
        <taxon>Rhizopogonaceae</taxon>
        <taxon>Rhizopogon</taxon>
    </lineage>
</organism>
<dbReference type="AlphaFoldDB" id="A0A1B7N8L8"/>
<reference evidence="2 3" key="1">
    <citation type="submission" date="2016-06" db="EMBL/GenBank/DDBJ databases">
        <title>Comparative genomics of the ectomycorrhizal sister species Rhizopogon vinicolor and Rhizopogon vesiculosus (Basidiomycota: Boletales) reveals a divergence of the mating type B locus.</title>
        <authorList>
            <consortium name="DOE Joint Genome Institute"/>
            <person name="Mujic A.B."/>
            <person name="Kuo A."/>
            <person name="Tritt A."/>
            <person name="Lipzen A."/>
            <person name="Chen C."/>
            <person name="Johnson J."/>
            <person name="Sharma A."/>
            <person name="Barry K."/>
            <person name="Grigoriev I.V."/>
            <person name="Spatafora J.W."/>
        </authorList>
    </citation>
    <scope>NUCLEOTIDE SEQUENCE [LARGE SCALE GENOMIC DNA]</scope>
    <source>
        <strain evidence="2 3">AM-OR11-026</strain>
    </source>
</reference>
<dbReference type="Proteomes" id="UP000092154">
    <property type="component" value="Unassembled WGS sequence"/>
</dbReference>
<feature type="transmembrane region" description="Helical" evidence="1">
    <location>
        <begin position="83"/>
        <end position="101"/>
    </location>
</feature>
<protein>
    <submittedName>
        <fullName evidence="2">Uncharacterized protein</fullName>
    </submittedName>
</protein>
<evidence type="ECO:0000313" key="2">
    <source>
        <dbReference type="EMBL" id="OAX41212.1"/>
    </source>
</evidence>
<keyword evidence="1" id="KW-1133">Transmembrane helix</keyword>
<keyword evidence="3" id="KW-1185">Reference proteome</keyword>
<proteinExistence type="predicted"/>
<dbReference type="EMBL" id="KV448187">
    <property type="protein sequence ID" value="OAX41212.1"/>
    <property type="molecule type" value="Genomic_DNA"/>
</dbReference>
<feature type="transmembrane region" description="Helical" evidence="1">
    <location>
        <begin position="58"/>
        <end position="77"/>
    </location>
</feature>
<name>A0A1B7N8L8_9AGAM</name>
<evidence type="ECO:0000313" key="3">
    <source>
        <dbReference type="Proteomes" id="UP000092154"/>
    </source>
</evidence>
<accession>A0A1B7N8L8</accession>